<dbReference type="InterPro" id="IPR047128">
    <property type="entry name" value="PhyH"/>
</dbReference>
<dbReference type="PANTHER" id="PTHR21308:SF8">
    <property type="entry name" value="PHYTANOYL-COA DIOXYGENASE FAMILY PROTEIN (AFU_ORTHOLOGUE AFUA_2G09620)"/>
    <property type="match status" value="1"/>
</dbReference>
<gene>
    <name evidence="1" type="ORF">CspeluHIS016_0702880</name>
</gene>
<keyword evidence="2" id="KW-1185">Reference proteome</keyword>
<reference evidence="1" key="1">
    <citation type="journal article" date="2023" name="BMC Genomics">
        <title>Chromosome-level genome assemblies of Cutaneotrichosporon spp. (Trichosporonales, Basidiomycota) reveal imbalanced evolution between nucleotide sequences and chromosome synteny.</title>
        <authorList>
            <person name="Kobayashi Y."/>
            <person name="Kayamori A."/>
            <person name="Aoki K."/>
            <person name="Shiwa Y."/>
            <person name="Matsutani M."/>
            <person name="Fujita N."/>
            <person name="Sugita T."/>
            <person name="Iwasaki W."/>
            <person name="Tanaka N."/>
            <person name="Takashima M."/>
        </authorList>
    </citation>
    <scope>NUCLEOTIDE SEQUENCE</scope>
    <source>
        <strain evidence="1">HIS016</strain>
    </source>
</reference>
<proteinExistence type="predicted"/>
<evidence type="ECO:0008006" key="3">
    <source>
        <dbReference type="Google" id="ProtNLM"/>
    </source>
</evidence>
<dbReference type="InterPro" id="IPR008775">
    <property type="entry name" value="Phytyl_CoA_dOase-like"/>
</dbReference>
<evidence type="ECO:0000313" key="2">
    <source>
        <dbReference type="Proteomes" id="UP001222932"/>
    </source>
</evidence>
<dbReference type="AlphaFoldDB" id="A0AAD3YEM3"/>
<dbReference type="PANTHER" id="PTHR21308">
    <property type="entry name" value="PHYTANOYL-COA ALPHA-HYDROXYLASE"/>
    <property type="match status" value="1"/>
</dbReference>
<comment type="caution">
    <text evidence="1">The sequence shown here is derived from an EMBL/GenBank/DDBJ whole genome shotgun (WGS) entry which is preliminary data.</text>
</comment>
<evidence type="ECO:0000313" key="1">
    <source>
        <dbReference type="EMBL" id="GMK59273.1"/>
    </source>
</evidence>
<dbReference type="EMBL" id="BTCM01000007">
    <property type="protein sequence ID" value="GMK59273.1"/>
    <property type="molecule type" value="Genomic_DNA"/>
</dbReference>
<sequence length="403" mass="43329">MNGRHGRQAGTRTIPEFTYGDLAEFTELCSQQTYAEDCPRSSEIASNVPIYDAAILRSSIKSDRDATLDELHTVLLTGPGVFVIRSAFGQAVVDRASSAFDTIVASEKANGKDGGDHFAAHGANDRIWNSFQKHALVDPASFVEYYGNEILALAAEAWLGPGYAITAQTNIVRPGARAQEPHRDYHLGFQTAQVAARFPPSAQIASALLTLQGAVAHSDMPLPSGPTLLLPHSQKYEAGFLAYREPAFRAVFDKMRIQIPLKKGDALFFSPALFHAAGSNTTEDVQRSANLLQISAAWGKPMETVDRSAIVKAVWEEMAAFCACAGEGEKAALLAAVPDAYSFPTNLDNDPPPAGGHCPPTQAERVARGLEEGVDADEMGRQIDAYDAMRRASVSFEPCSTKA</sequence>
<name>A0AAD3YEM3_9TREE</name>
<accession>A0AAD3YEM3</accession>
<dbReference type="Pfam" id="PF05721">
    <property type="entry name" value="PhyH"/>
    <property type="match status" value="1"/>
</dbReference>
<dbReference type="SUPFAM" id="SSF51197">
    <property type="entry name" value="Clavaminate synthase-like"/>
    <property type="match status" value="1"/>
</dbReference>
<dbReference type="Proteomes" id="UP001222932">
    <property type="component" value="Unassembled WGS sequence"/>
</dbReference>
<dbReference type="Gene3D" id="2.60.120.620">
    <property type="entry name" value="q2cbj1_9rhob like domain"/>
    <property type="match status" value="1"/>
</dbReference>
<reference evidence="1" key="2">
    <citation type="submission" date="2023-06" db="EMBL/GenBank/DDBJ databases">
        <authorList>
            <person name="Kobayashi Y."/>
            <person name="Kayamori A."/>
            <person name="Aoki K."/>
            <person name="Shiwa Y."/>
            <person name="Fujita N."/>
            <person name="Sugita T."/>
            <person name="Iwasaki W."/>
            <person name="Tanaka N."/>
            <person name="Takashima M."/>
        </authorList>
    </citation>
    <scope>NUCLEOTIDE SEQUENCE</scope>
    <source>
        <strain evidence="1">HIS016</strain>
    </source>
</reference>
<dbReference type="GO" id="GO:0001561">
    <property type="term" value="P:fatty acid alpha-oxidation"/>
    <property type="evidence" value="ECO:0007669"/>
    <property type="project" value="InterPro"/>
</dbReference>
<protein>
    <recommendedName>
        <fullName evidence="3">Phytanoyl-CoA dioxygenase</fullName>
    </recommendedName>
</protein>
<dbReference type="GO" id="GO:0048244">
    <property type="term" value="F:phytanoyl-CoA dioxygenase activity"/>
    <property type="evidence" value="ECO:0007669"/>
    <property type="project" value="InterPro"/>
</dbReference>
<organism evidence="1 2">
    <name type="scientific">Cutaneotrichosporon spelunceum</name>
    <dbReference type="NCBI Taxonomy" id="1672016"/>
    <lineage>
        <taxon>Eukaryota</taxon>
        <taxon>Fungi</taxon>
        <taxon>Dikarya</taxon>
        <taxon>Basidiomycota</taxon>
        <taxon>Agaricomycotina</taxon>
        <taxon>Tremellomycetes</taxon>
        <taxon>Trichosporonales</taxon>
        <taxon>Trichosporonaceae</taxon>
        <taxon>Cutaneotrichosporon</taxon>
    </lineage>
</organism>